<dbReference type="PANTHER" id="PTHR43133">
    <property type="entry name" value="RNA POLYMERASE ECF-TYPE SIGMA FACTO"/>
    <property type="match status" value="1"/>
</dbReference>
<dbReference type="InterPro" id="IPR013249">
    <property type="entry name" value="RNA_pol_sigma70_r4_t2"/>
</dbReference>
<dbReference type="Pfam" id="PF04542">
    <property type="entry name" value="Sigma70_r2"/>
    <property type="match status" value="1"/>
</dbReference>
<protein>
    <submittedName>
        <fullName evidence="8">Sigma-70 family RNA polymerase sigma factor</fullName>
    </submittedName>
</protein>
<dbReference type="GO" id="GO:0003677">
    <property type="term" value="F:DNA binding"/>
    <property type="evidence" value="ECO:0007669"/>
    <property type="project" value="UniProtKB-KW"/>
</dbReference>
<keyword evidence="2" id="KW-0805">Transcription regulation</keyword>
<dbReference type="EMBL" id="JABFNT010000115">
    <property type="protein sequence ID" value="NOJ82141.1"/>
    <property type="molecule type" value="Genomic_DNA"/>
</dbReference>
<dbReference type="SUPFAM" id="SSF88946">
    <property type="entry name" value="Sigma2 domain of RNA polymerase sigma factors"/>
    <property type="match status" value="1"/>
</dbReference>
<proteinExistence type="inferred from homology"/>
<evidence type="ECO:0000256" key="3">
    <source>
        <dbReference type="ARBA" id="ARBA00023082"/>
    </source>
</evidence>
<gene>
    <name evidence="8" type="ORF">HNV28_28080</name>
</gene>
<name>A0A7Y4IMT0_MYXXA</name>
<dbReference type="Gene3D" id="1.10.10.10">
    <property type="entry name" value="Winged helix-like DNA-binding domain superfamily/Winged helix DNA-binding domain"/>
    <property type="match status" value="1"/>
</dbReference>
<dbReference type="InterPro" id="IPR007627">
    <property type="entry name" value="RNA_pol_sigma70_r2"/>
</dbReference>
<dbReference type="InterPro" id="IPR013325">
    <property type="entry name" value="RNA_pol_sigma_r2"/>
</dbReference>
<accession>A0A7Y4IMT0</accession>
<dbReference type="SUPFAM" id="SSF88659">
    <property type="entry name" value="Sigma3 and sigma4 domains of RNA polymerase sigma factors"/>
    <property type="match status" value="1"/>
</dbReference>
<dbReference type="Gene3D" id="1.10.1740.10">
    <property type="match status" value="1"/>
</dbReference>
<feature type="domain" description="RNA polymerase sigma-70 region 2" evidence="6">
    <location>
        <begin position="19"/>
        <end position="85"/>
    </location>
</feature>
<dbReference type="PANTHER" id="PTHR43133:SF8">
    <property type="entry name" value="RNA POLYMERASE SIGMA FACTOR HI_1459-RELATED"/>
    <property type="match status" value="1"/>
</dbReference>
<dbReference type="InterPro" id="IPR014284">
    <property type="entry name" value="RNA_pol_sigma-70_dom"/>
</dbReference>
<organism evidence="8 9">
    <name type="scientific">Myxococcus xanthus</name>
    <dbReference type="NCBI Taxonomy" id="34"/>
    <lineage>
        <taxon>Bacteria</taxon>
        <taxon>Pseudomonadati</taxon>
        <taxon>Myxococcota</taxon>
        <taxon>Myxococcia</taxon>
        <taxon>Myxococcales</taxon>
        <taxon>Cystobacterineae</taxon>
        <taxon>Myxococcaceae</taxon>
        <taxon>Myxococcus</taxon>
    </lineage>
</organism>
<dbReference type="NCBIfam" id="TIGR02937">
    <property type="entry name" value="sigma70-ECF"/>
    <property type="match status" value="1"/>
</dbReference>
<keyword evidence="3" id="KW-0731">Sigma factor</keyword>
<evidence type="ECO:0000259" key="6">
    <source>
        <dbReference type="Pfam" id="PF04542"/>
    </source>
</evidence>
<dbReference type="GO" id="GO:0006352">
    <property type="term" value="P:DNA-templated transcription initiation"/>
    <property type="evidence" value="ECO:0007669"/>
    <property type="project" value="InterPro"/>
</dbReference>
<dbReference type="InterPro" id="IPR036388">
    <property type="entry name" value="WH-like_DNA-bd_sf"/>
</dbReference>
<reference evidence="8 9" key="1">
    <citation type="submission" date="2020-05" db="EMBL/GenBank/DDBJ databases">
        <authorList>
            <person name="Whitworth D."/>
        </authorList>
    </citation>
    <scope>NUCLEOTIDE SEQUENCE [LARGE SCALE GENOMIC DNA]</scope>
    <source>
        <strain evidence="8 9">AM005</strain>
    </source>
</reference>
<dbReference type="Proteomes" id="UP000533080">
    <property type="component" value="Unassembled WGS sequence"/>
</dbReference>
<evidence type="ECO:0000256" key="1">
    <source>
        <dbReference type="ARBA" id="ARBA00010641"/>
    </source>
</evidence>
<dbReference type="AlphaFoldDB" id="A0A7Y4IMT0"/>
<evidence type="ECO:0000256" key="4">
    <source>
        <dbReference type="ARBA" id="ARBA00023125"/>
    </source>
</evidence>
<feature type="domain" description="RNA polymerase sigma factor 70 region 4 type 2" evidence="7">
    <location>
        <begin position="113"/>
        <end position="157"/>
    </location>
</feature>
<dbReference type="Pfam" id="PF08281">
    <property type="entry name" value="Sigma70_r4_2"/>
    <property type="match status" value="1"/>
</dbReference>
<comment type="caution">
    <text evidence="8">The sequence shown here is derived from an EMBL/GenBank/DDBJ whole genome shotgun (WGS) entry which is preliminary data.</text>
</comment>
<keyword evidence="4" id="KW-0238">DNA-binding</keyword>
<sequence length="176" mass="19653">MSKVAKMPPGLSARELQDLYDRYAPGMYRRAFALLQREADAWDAVQESCIRVLQSAADFRREARPMTFVYRVTTNVCLNMLRARALRDVAPEDAGHEGAVDALAATECRDFLMKLARELDERALTVATLHYLDGMSQEEIAQVLGLSRKTIVRDVQRISALARALGEPEGIRRGAG</sequence>
<dbReference type="RefSeq" id="WP_171444077.1">
    <property type="nucleotide sequence ID" value="NZ_JABFNS010000024.1"/>
</dbReference>
<dbReference type="GO" id="GO:0016987">
    <property type="term" value="F:sigma factor activity"/>
    <property type="evidence" value="ECO:0007669"/>
    <property type="project" value="UniProtKB-KW"/>
</dbReference>
<evidence type="ECO:0000313" key="9">
    <source>
        <dbReference type="Proteomes" id="UP000533080"/>
    </source>
</evidence>
<comment type="similarity">
    <text evidence="1">Belongs to the sigma-70 factor family. ECF subfamily.</text>
</comment>
<evidence type="ECO:0000313" key="8">
    <source>
        <dbReference type="EMBL" id="NOJ82141.1"/>
    </source>
</evidence>
<keyword evidence="5" id="KW-0804">Transcription</keyword>
<dbReference type="InterPro" id="IPR013324">
    <property type="entry name" value="RNA_pol_sigma_r3/r4-like"/>
</dbReference>
<evidence type="ECO:0000256" key="2">
    <source>
        <dbReference type="ARBA" id="ARBA00023015"/>
    </source>
</evidence>
<evidence type="ECO:0000256" key="5">
    <source>
        <dbReference type="ARBA" id="ARBA00023163"/>
    </source>
</evidence>
<evidence type="ECO:0000259" key="7">
    <source>
        <dbReference type="Pfam" id="PF08281"/>
    </source>
</evidence>
<dbReference type="InterPro" id="IPR039425">
    <property type="entry name" value="RNA_pol_sigma-70-like"/>
</dbReference>